<evidence type="ECO:0000256" key="14">
    <source>
        <dbReference type="ARBA" id="ARBA00023242"/>
    </source>
</evidence>
<keyword evidence="8" id="KW-0067">ATP-binding</keyword>
<dbReference type="SUPFAM" id="SSF52540">
    <property type="entry name" value="P-loop containing nucleoside triphosphate hydrolases"/>
    <property type="match status" value="2"/>
</dbReference>
<evidence type="ECO:0000259" key="22">
    <source>
        <dbReference type="PROSITE" id="PS51204"/>
    </source>
</evidence>
<proteinExistence type="inferred from homology"/>
<evidence type="ECO:0000256" key="2">
    <source>
        <dbReference type="ARBA" id="ARBA00009220"/>
    </source>
</evidence>
<dbReference type="PANTHER" id="PTHR45685">
    <property type="entry name" value="HELICASE SRCAP-RELATED"/>
    <property type="match status" value="1"/>
</dbReference>
<reference evidence="23 24" key="1">
    <citation type="journal article" date="2011" name="Proc. Natl. Acad. Sci. U.S.A.">
        <title>Evolutionary erosion of yeast sex chromosomes by mating-type switching accidents.</title>
        <authorList>
            <person name="Gordon J.L."/>
            <person name="Armisen D."/>
            <person name="Proux-Wera E."/>
            <person name="Oheigeartaigh S.S."/>
            <person name="Byrne K.P."/>
            <person name="Wolfe K.H."/>
        </authorList>
    </citation>
    <scope>NUCLEOTIDE SEQUENCE [LARGE SCALE GENOMIC DNA]</scope>
    <source>
        <strain evidence="24">ATCC 24235 / CBS 4417 / NBRC 1672 / NRRL Y-8282 / UCD 70-5</strain>
    </source>
</reference>
<dbReference type="RefSeq" id="XP_003685298.1">
    <property type="nucleotide sequence ID" value="XM_003685250.1"/>
</dbReference>
<evidence type="ECO:0000256" key="15">
    <source>
        <dbReference type="ARBA" id="ARBA00037570"/>
    </source>
</evidence>
<dbReference type="InterPro" id="IPR000330">
    <property type="entry name" value="SNF2_N"/>
</dbReference>
<sequence length="1524" mass="175125">MNKKTTNTVNKEDERRNSLAQLAYEYEVLCNELFHLKEYISLLEFDPSYRNSSNSYDTFIKENDLSLKSLDIKKENGSTSRSEVSNTALRVRKRQLRQSGNEQPQAKDTYWFDDIKPLVDKKYDALSTEIDVVDKDNKINTKPTVLKAVKENETTSSSKKKSESEKQKNTNETQVPFKPETHLHNSTRKHKIRNHDVVDKNSNNETIKQKVAFTASQNNKLGSEELKLMKKEEKPKTARVNIEKNENEDGNDEDSDDYYFTTSSDESDTPFTKRKKRNLTIPTIKLVVHPPKQTITNPGHVVKSEYGGVSNFLSSFRSMDEDMTNEEFEDYISEQRKVLSQLRKGLESGALKYDEETDSIQPITTKDTKVAQVNKTHAISYLYKEQNVQVFQDTLVKHGVQWSKLFQNNKRSRILRARKVSQMIEQHFRHIAGAEERKIKEEEKHRKLLARSAMQAVKKRWNMAERAYKVLKKDEEQELKRIQGKEHLSKVLKQSSELLDAQLRNITSRDSKGDLNSSEMEQSSEDDLSNEDDVTSSSEEESDGQTDFSEKKEVDKDLSVEQLKEKYKFINEVSNAETLETLVPEIASGNDESSPESSYANTASKDDGLKALFDSISTDDEDADINESFTVSSDENVNFSASDELNITSSEEEEEDANESGDNNNPEIDEKHSSTEFDKPSTTETKTFEPEKTIPTTVVDVPTPSLLRGTLRIYQKQGLNWLASLYNNNTNGILADEMGLGKTIQTISLLSYLACEKQNWGPHLVVVPTSVLLNWEMEFKKFAPGFKVLTYYGNPQQRKEKRKGWNKQDSFNVCIVSYQLVVQDQHSFKRKKWQYMILDEAHNIKNFRSTRWQALLNFNTQRRLLLTGTPLQNNIGELWSLLYFLMPQTVTNGNGVSGFADLDAFQQWFGKPVNQIIESGQAVEEDSETKDTVEKLHKVLRPYLLRRLKADVEKQMPGKYEHIVYCKLSKRQRFLYDDFMSRAQTKATLASGNFMSIVNCLMQLRKVCNHPDLFEVRPIMSSFSIDNSAVSTYNDTQRYVHNLLHANDYKENVDLQTLNFVFTKNDEYLSSNNSKTISTSKCIKEFVDEVDKLRSNIDLEQRKNSDNFDFTLEFFKNLGIRKIQELVNSIEHRKYLNNLRCDKSPVYGKNLINLLVVKDDRLEDVSFSAELIKPLQTRIISSRDMIQNFAVITPNVVTLDIRPISLGLDNGSSIAEQNRAVVINKLHNTTNPFHQLQTKLTLAFPDKSLLQYDCGKLQRLATLLHELKDNGHRALIFTQMTKVLDILEQFLNYHGYLYMRLDGATKIEDRQILTERFNSDPRVTVFILSSRSGGLGINLTGADSVIFYDSDWNPAMDKQCQDRCHRIGQTRDVHIYRFVSEHTIESNILQKANQKRHLDNLVIQQGDFTTDYLTKLSVKDILRNDDSDDSAPENDKPLLFNTLGSGVKGSQKLESLLAHAEDEEDVKAANLAMKEIEVDNEDFDENADQNSKDEPGPDSELVLYEGTKHVEEYMLRFIANGYYY</sequence>
<feature type="compositionally biased region" description="Basic and acidic residues" evidence="19">
    <location>
        <begin position="224"/>
        <end position="247"/>
    </location>
</feature>
<feature type="compositionally biased region" description="Polar residues" evidence="19">
    <location>
        <begin position="629"/>
        <end position="641"/>
    </location>
</feature>
<evidence type="ECO:0000256" key="6">
    <source>
        <dbReference type="ARBA" id="ARBA00022801"/>
    </source>
</evidence>
<dbReference type="GO" id="GO:0016887">
    <property type="term" value="F:ATP hydrolysis activity"/>
    <property type="evidence" value="ECO:0007669"/>
    <property type="project" value="EnsemblFungi"/>
</dbReference>
<protein>
    <recommendedName>
        <fullName evidence="16">Helicase SWR1</fullName>
        <ecNumber evidence="4">3.6.4.12</ecNumber>
    </recommendedName>
    <alternativeName>
        <fullName evidence="18">Helicase swr1</fullName>
    </alternativeName>
</protein>
<dbReference type="PROSITE" id="PS51194">
    <property type="entry name" value="HELICASE_CTER"/>
    <property type="match status" value="1"/>
</dbReference>
<dbReference type="PANTHER" id="PTHR45685:SF1">
    <property type="entry name" value="HELICASE SRCAP"/>
    <property type="match status" value="1"/>
</dbReference>
<dbReference type="GO" id="GO:0005524">
    <property type="term" value="F:ATP binding"/>
    <property type="evidence" value="ECO:0007669"/>
    <property type="project" value="UniProtKB-KW"/>
</dbReference>
<feature type="compositionally biased region" description="Acidic residues" evidence="19">
    <location>
        <begin position="650"/>
        <end position="659"/>
    </location>
</feature>
<evidence type="ECO:0000256" key="10">
    <source>
        <dbReference type="ARBA" id="ARBA00023015"/>
    </source>
</evidence>
<comment type="function">
    <text evidence="15">Catalytic component of the SWR1 complex which mediates the ATP-dependent exchange of histone H2A for the H2A variant HZT1 leading to transcriptional regulation of selected genes by chromatin remodeling.</text>
</comment>
<dbReference type="Gene3D" id="3.40.50.300">
    <property type="entry name" value="P-loop containing nucleotide triphosphate hydrolases"/>
    <property type="match status" value="1"/>
</dbReference>
<dbReference type="CDD" id="cd18793">
    <property type="entry name" value="SF2_C_SNF"/>
    <property type="match status" value="1"/>
</dbReference>
<gene>
    <name evidence="23" type="primary">TPHA0D02260</name>
    <name evidence="23" type="ordered locus">TPHA_0D02260</name>
</gene>
<feature type="compositionally biased region" description="Acidic residues" evidence="19">
    <location>
        <begin position="248"/>
        <end position="257"/>
    </location>
</feature>
<keyword evidence="7" id="KW-0347">Helicase</keyword>
<dbReference type="InterPro" id="IPR001650">
    <property type="entry name" value="Helicase_C-like"/>
</dbReference>
<feature type="domain" description="Helicase C-terminal" evidence="21">
    <location>
        <begin position="1256"/>
        <end position="1409"/>
    </location>
</feature>
<evidence type="ECO:0000256" key="16">
    <source>
        <dbReference type="ARBA" id="ARBA00040599"/>
    </source>
</evidence>
<dbReference type="GO" id="GO:0042393">
    <property type="term" value="F:histone binding"/>
    <property type="evidence" value="ECO:0007669"/>
    <property type="project" value="TreeGrafter"/>
</dbReference>
<evidence type="ECO:0000259" key="21">
    <source>
        <dbReference type="PROSITE" id="PS51194"/>
    </source>
</evidence>
<feature type="region of interest" description="Disordered" evidence="19">
    <location>
        <begin position="629"/>
        <end position="694"/>
    </location>
</feature>
<evidence type="ECO:0000256" key="13">
    <source>
        <dbReference type="ARBA" id="ARBA00023163"/>
    </source>
</evidence>
<dbReference type="Pfam" id="PF00271">
    <property type="entry name" value="Helicase_C"/>
    <property type="match status" value="1"/>
</dbReference>
<feature type="compositionally biased region" description="Acidic residues" evidence="19">
    <location>
        <begin position="522"/>
        <end position="544"/>
    </location>
</feature>
<feature type="compositionally biased region" description="Basic and acidic residues" evidence="19">
    <location>
        <begin position="668"/>
        <end position="692"/>
    </location>
</feature>
<dbReference type="SMART" id="SM00490">
    <property type="entry name" value="HELICc"/>
    <property type="match status" value="1"/>
</dbReference>
<comment type="subunit">
    <text evidence="3">Component of the SWR1 chromatin-remodeling complex.</text>
</comment>
<dbReference type="GO" id="GO:0140849">
    <property type="term" value="F:ATP-dependent H2AZ histone chaperone activity"/>
    <property type="evidence" value="ECO:0007669"/>
    <property type="project" value="EnsemblFungi"/>
</dbReference>
<evidence type="ECO:0000256" key="5">
    <source>
        <dbReference type="ARBA" id="ARBA00022741"/>
    </source>
</evidence>
<dbReference type="Gene3D" id="1.20.120.850">
    <property type="entry name" value="SWI2/SNF2 ATPases, N-terminal domain"/>
    <property type="match status" value="1"/>
</dbReference>
<dbReference type="GO" id="GO:0045815">
    <property type="term" value="P:transcription initiation-coupled chromatin remodeling"/>
    <property type="evidence" value="ECO:0007669"/>
    <property type="project" value="EnsemblFungi"/>
</dbReference>
<evidence type="ECO:0000256" key="4">
    <source>
        <dbReference type="ARBA" id="ARBA00012551"/>
    </source>
</evidence>
<dbReference type="InterPro" id="IPR014001">
    <property type="entry name" value="Helicase_ATP-bd"/>
</dbReference>
<keyword evidence="11" id="KW-0238">DNA-binding</keyword>
<dbReference type="SMART" id="SM00573">
    <property type="entry name" value="HSA"/>
    <property type="match status" value="1"/>
</dbReference>
<dbReference type="GO" id="GO:0005829">
    <property type="term" value="C:cytosol"/>
    <property type="evidence" value="ECO:0007669"/>
    <property type="project" value="EnsemblFungi"/>
</dbReference>
<keyword evidence="14" id="KW-0539">Nucleus</keyword>
<dbReference type="InterPro" id="IPR050520">
    <property type="entry name" value="INO80/SWR1_helicase"/>
</dbReference>
<keyword evidence="5" id="KW-0547">Nucleotide-binding</keyword>
<dbReference type="InterPro" id="IPR049730">
    <property type="entry name" value="SNF2/RAD54-like_C"/>
</dbReference>
<dbReference type="InterPro" id="IPR027417">
    <property type="entry name" value="P-loop_NTPase"/>
</dbReference>
<feature type="region of interest" description="Disordered" evidence="19">
    <location>
        <begin position="144"/>
        <end position="190"/>
    </location>
</feature>
<keyword evidence="12" id="KW-0010">Activator</keyword>
<feature type="domain" description="HSA" evidence="22">
    <location>
        <begin position="379"/>
        <end position="452"/>
    </location>
</feature>
<dbReference type="GO" id="GO:0005198">
    <property type="term" value="F:structural molecule activity"/>
    <property type="evidence" value="ECO:0007669"/>
    <property type="project" value="EnsemblFungi"/>
</dbReference>
<keyword evidence="10" id="KW-0805">Transcription regulation</keyword>
<evidence type="ECO:0000256" key="9">
    <source>
        <dbReference type="ARBA" id="ARBA00022853"/>
    </source>
</evidence>
<feature type="domain" description="Helicase ATP-binding" evidence="20">
    <location>
        <begin position="723"/>
        <end position="888"/>
    </location>
</feature>
<accession>G8BSP3</accession>
<evidence type="ECO:0000259" key="20">
    <source>
        <dbReference type="PROSITE" id="PS51192"/>
    </source>
</evidence>
<dbReference type="PROSITE" id="PS51192">
    <property type="entry name" value="HELICASE_ATP_BIND_1"/>
    <property type="match status" value="1"/>
</dbReference>
<dbReference type="Pfam" id="PF07529">
    <property type="entry name" value="HSA"/>
    <property type="match status" value="1"/>
</dbReference>
<evidence type="ECO:0000256" key="18">
    <source>
        <dbReference type="ARBA" id="ARBA00074297"/>
    </source>
</evidence>
<dbReference type="OMA" id="AFQQWFG"/>
<name>G8BSP3_TETPH</name>
<evidence type="ECO:0000256" key="7">
    <source>
        <dbReference type="ARBA" id="ARBA00022806"/>
    </source>
</evidence>
<dbReference type="GO" id="GO:0000725">
    <property type="term" value="P:recombinational repair"/>
    <property type="evidence" value="ECO:0007669"/>
    <property type="project" value="EnsemblFungi"/>
</dbReference>
<evidence type="ECO:0000313" key="23">
    <source>
        <dbReference type="EMBL" id="CCE62864.1"/>
    </source>
</evidence>
<dbReference type="Pfam" id="PF00176">
    <property type="entry name" value="SNF2-rel_dom"/>
    <property type="match status" value="1"/>
</dbReference>
<dbReference type="GeneID" id="11534292"/>
<dbReference type="FunFam" id="3.40.50.10810:FF:000005">
    <property type="entry name" value="Photoperiod-independent early flowering 1"/>
    <property type="match status" value="1"/>
</dbReference>
<dbReference type="SMART" id="SM00487">
    <property type="entry name" value="DEXDc"/>
    <property type="match status" value="1"/>
</dbReference>
<feature type="region of interest" description="Disordered" evidence="19">
    <location>
        <begin position="509"/>
        <end position="554"/>
    </location>
</feature>
<evidence type="ECO:0000256" key="11">
    <source>
        <dbReference type="ARBA" id="ARBA00023125"/>
    </source>
</evidence>
<dbReference type="Gene3D" id="3.40.50.10810">
    <property type="entry name" value="Tandem AAA-ATPase domain"/>
    <property type="match status" value="1"/>
</dbReference>
<evidence type="ECO:0000256" key="17">
    <source>
        <dbReference type="ARBA" id="ARBA00047995"/>
    </source>
</evidence>
<dbReference type="GO" id="GO:0003678">
    <property type="term" value="F:DNA helicase activity"/>
    <property type="evidence" value="ECO:0007669"/>
    <property type="project" value="UniProtKB-EC"/>
</dbReference>
<comment type="catalytic activity">
    <reaction evidence="17">
        <text>ATP + H2O = ADP + phosphate + H(+)</text>
        <dbReference type="Rhea" id="RHEA:13065"/>
        <dbReference type="ChEBI" id="CHEBI:15377"/>
        <dbReference type="ChEBI" id="CHEBI:15378"/>
        <dbReference type="ChEBI" id="CHEBI:30616"/>
        <dbReference type="ChEBI" id="CHEBI:43474"/>
        <dbReference type="ChEBI" id="CHEBI:456216"/>
        <dbReference type="EC" id="3.6.4.12"/>
    </reaction>
</comment>
<dbReference type="KEGG" id="tpf:TPHA_0D02260"/>
<feature type="region of interest" description="Disordered" evidence="19">
    <location>
        <begin position="224"/>
        <end position="274"/>
    </location>
</feature>
<organism evidence="23 24">
    <name type="scientific">Tetrapisispora phaffii (strain ATCC 24235 / CBS 4417 / NBRC 1672 / NRRL Y-8282 / UCD 70-5)</name>
    <name type="common">Yeast</name>
    <name type="synonym">Fabospora phaffii</name>
    <dbReference type="NCBI Taxonomy" id="1071381"/>
    <lineage>
        <taxon>Eukaryota</taxon>
        <taxon>Fungi</taxon>
        <taxon>Dikarya</taxon>
        <taxon>Ascomycota</taxon>
        <taxon>Saccharomycotina</taxon>
        <taxon>Saccharomycetes</taxon>
        <taxon>Saccharomycetales</taxon>
        <taxon>Saccharomycetaceae</taxon>
        <taxon>Tetrapisispora</taxon>
    </lineage>
</organism>
<feature type="compositionally biased region" description="Polar residues" evidence="19">
    <location>
        <begin position="77"/>
        <end position="88"/>
    </location>
</feature>
<feature type="region of interest" description="Disordered" evidence="19">
    <location>
        <begin position="1479"/>
        <end position="1500"/>
    </location>
</feature>
<dbReference type="eggNOG" id="KOG0391">
    <property type="taxonomic scope" value="Eukaryota"/>
</dbReference>
<keyword evidence="6" id="KW-0378">Hydrolase</keyword>
<dbReference type="OrthoDB" id="372624at2759"/>
<evidence type="ECO:0000256" key="19">
    <source>
        <dbReference type="SAM" id="MobiDB-lite"/>
    </source>
</evidence>
<dbReference type="EMBL" id="HE612859">
    <property type="protein sequence ID" value="CCE62864.1"/>
    <property type="molecule type" value="Genomic_DNA"/>
</dbReference>
<dbReference type="InterPro" id="IPR014012">
    <property type="entry name" value="HSA_dom"/>
</dbReference>
<dbReference type="InterPro" id="IPR038718">
    <property type="entry name" value="SNF2-like_sf"/>
</dbReference>
<evidence type="ECO:0000256" key="8">
    <source>
        <dbReference type="ARBA" id="ARBA00022840"/>
    </source>
</evidence>
<keyword evidence="13" id="KW-0804">Transcription</keyword>
<evidence type="ECO:0000256" key="1">
    <source>
        <dbReference type="ARBA" id="ARBA00004123"/>
    </source>
</evidence>
<keyword evidence="9" id="KW-0156">Chromatin regulator</keyword>
<feature type="region of interest" description="Disordered" evidence="19">
    <location>
        <begin position="75"/>
        <end position="105"/>
    </location>
</feature>
<comment type="subcellular location">
    <subcellularLocation>
        <location evidence="1">Nucleus</location>
    </subcellularLocation>
</comment>
<dbReference type="GO" id="GO:0031492">
    <property type="term" value="F:nucleosomal DNA binding"/>
    <property type="evidence" value="ECO:0007669"/>
    <property type="project" value="EnsemblFungi"/>
</dbReference>
<dbReference type="FunFam" id="3.40.50.300:FF:000655">
    <property type="entry name" value="Protein PHOTOPERIOD-INDEPENDENT EARLY FLOWERING 1"/>
    <property type="match status" value="1"/>
</dbReference>
<evidence type="ECO:0000256" key="3">
    <source>
        <dbReference type="ARBA" id="ARBA00011826"/>
    </source>
</evidence>
<dbReference type="STRING" id="1071381.G8BSP3"/>
<dbReference type="GO" id="GO:0000812">
    <property type="term" value="C:Swr1 complex"/>
    <property type="evidence" value="ECO:0007669"/>
    <property type="project" value="EnsemblFungi"/>
</dbReference>
<dbReference type="CDD" id="cd18003">
    <property type="entry name" value="DEXQc_SRCAP"/>
    <property type="match status" value="1"/>
</dbReference>
<dbReference type="Proteomes" id="UP000005666">
    <property type="component" value="Chromosome 4"/>
</dbReference>
<evidence type="ECO:0000256" key="12">
    <source>
        <dbReference type="ARBA" id="ARBA00023159"/>
    </source>
</evidence>
<dbReference type="EC" id="3.6.4.12" evidence="4"/>
<keyword evidence="24" id="KW-1185">Reference proteome</keyword>
<feature type="compositionally biased region" description="Basic and acidic residues" evidence="19">
    <location>
        <begin position="160"/>
        <end position="169"/>
    </location>
</feature>
<evidence type="ECO:0000313" key="24">
    <source>
        <dbReference type="Proteomes" id="UP000005666"/>
    </source>
</evidence>
<dbReference type="PROSITE" id="PS51204">
    <property type="entry name" value="HSA"/>
    <property type="match status" value="1"/>
</dbReference>
<comment type="similarity">
    <text evidence="2">Belongs to the SNF2/RAD54 helicase family. SWR1 subfamily.</text>
</comment>
<dbReference type="HOGENOM" id="CLU_000315_24_4_1"/>